<keyword evidence="5" id="KW-0547">Nucleotide-binding</keyword>
<comment type="subcellular location">
    <subcellularLocation>
        <location evidence="1">Nucleus</location>
        <location evidence="1">Nucleolus</location>
    </subcellularLocation>
</comment>
<dbReference type="SUPFAM" id="SSF52540">
    <property type="entry name" value="P-loop containing nucleoside triphosphate hydrolases"/>
    <property type="match status" value="1"/>
</dbReference>
<feature type="non-terminal residue" evidence="16">
    <location>
        <position position="1"/>
    </location>
</feature>
<evidence type="ECO:0000259" key="15">
    <source>
        <dbReference type="PROSITE" id="PS51721"/>
    </source>
</evidence>
<dbReference type="PANTHER" id="PTHR11089:SF11">
    <property type="entry name" value="GUANINE NUCLEOTIDE-BINDING PROTEIN-LIKE 3"/>
    <property type="match status" value="1"/>
</dbReference>
<feature type="compositionally biased region" description="Basic and acidic residues" evidence="14">
    <location>
        <begin position="51"/>
        <end position="81"/>
    </location>
</feature>
<comment type="function">
    <text evidence="11">May be required to maintain the proliferative capacity of stem cells. Stabilizes MDM2 by preventing its ubiquitination, and hence proteasomal degradation.</text>
</comment>
<evidence type="ECO:0000256" key="14">
    <source>
        <dbReference type="SAM" id="MobiDB-lite"/>
    </source>
</evidence>
<evidence type="ECO:0000256" key="4">
    <source>
        <dbReference type="ARBA" id="ARBA00022553"/>
    </source>
</evidence>
<evidence type="ECO:0000256" key="11">
    <source>
        <dbReference type="ARBA" id="ARBA00055611"/>
    </source>
</evidence>
<dbReference type="FunFam" id="1.10.1580.10:FF:000002">
    <property type="entry name" value="Guanine nucleotide-binding protein-like 3 (nucleolar)-like"/>
    <property type="match status" value="1"/>
</dbReference>
<organism evidence="16 17">
    <name type="scientific">Cuculus canorus</name>
    <name type="common">Common cuckoo</name>
    <dbReference type="NCBI Taxonomy" id="55661"/>
    <lineage>
        <taxon>Eukaryota</taxon>
        <taxon>Metazoa</taxon>
        <taxon>Chordata</taxon>
        <taxon>Craniata</taxon>
        <taxon>Vertebrata</taxon>
        <taxon>Euteleostomi</taxon>
        <taxon>Archelosauria</taxon>
        <taxon>Archosauria</taxon>
        <taxon>Dinosauria</taxon>
        <taxon>Saurischia</taxon>
        <taxon>Theropoda</taxon>
        <taxon>Coelurosauria</taxon>
        <taxon>Aves</taxon>
        <taxon>Neognathae</taxon>
        <taxon>Neoaves</taxon>
        <taxon>Otidimorphae</taxon>
        <taxon>Cuculiformes</taxon>
        <taxon>Cuculidae</taxon>
        <taxon>Cuculus</taxon>
    </lineage>
</organism>
<keyword evidence="7" id="KW-0007">Acetylation</keyword>
<evidence type="ECO:0000256" key="10">
    <source>
        <dbReference type="ARBA" id="ARBA00023242"/>
    </source>
</evidence>
<feature type="compositionally biased region" description="Acidic residues" evidence="14">
    <location>
        <begin position="468"/>
        <end position="503"/>
    </location>
</feature>
<feature type="compositionally biased region" description="Basic residues" evidence="14">
    <location>
        <begin position="1"/>
        <end position="40"/>
    </location>
</feature>
<protein>
    <recommendedName>
        <fullName evidence="2">Guanine nucleotide-binding protein-like 3</fullName>
    </recommendedName>
    <alternativeName>
        <fullName evidence="13">Nucleolar GTP-binding protein 3</fullName>
    </alternativeName>
    <alternativeName>
        <fullName evidence="12">Nucleostemin</fullName>
    </alternativeName>
</protein>
<keyword evidence="3" id="KW-1017">Isopeptide bond</keyword>
<evidence type="ECO:0000256" key="5">
    <source>
        <dbReference type="ARBA" id="ARBA00022741"/>
    </source>
</evidence>
<dbReference type="InterPro" id="IPR050755">
    <property type="entry name" value="TRAFAC_YlqF/YawG_RiboMat"/>
</dbReference>
<evidence type="ECO:0000256" key="2">
    <source>
        <dbReference type="ARBA" id="ARBA00016532"/>
    </source>
</evidence>
<dbReference type="Pfam" id="PF08701">
    <property type="entry name" value="GN3L_Grn1"/>
    <property type="match status" value="1"/>
</dbReference>
<keyword evidence="6" id="KW-0832">Ubl conjugation</keyword>
<evidence type="ECO:0000313" key="16">
    <source>
        <dbReference type="EMBL" id="KFO82370.1"/>
    </source>
</evidence>
<dbReference type="STRING" id="55661.A0A091GJ22"/>
<evidence type="ECO:0000256" key="13">
    <source>
        <dbReference type="ARBA" id="ARBA00080023"/>
    </source>
</evidence>
<dbReference type="GO" id="GO:0005525">
    <property type="term" value="F:GTP binding"/>
    <property type="evidence" value="ECO:0007669"/>
    <property type="project" value="UniProtKB-KW"/>
</dbReference>
<evidence type="ECO:0000256" key="1">
    <source>
        <dbReference type="ARBA" id="ARBA00004604"/>
    </source>
</evidence>
<dbReference type="PROSITE" id="PS51721">
    <property type="entry name" value="G_CP"/>
    <property type="match status" value="1"/>
</dbReference>
<dbReference type="InterPro" id="IPR023179">
    <property type="entry name" value="GTP-bd_ortho_bundle_sf"/>
</dbReference>
<sequence length="555" mass="62943">LRKASKRLTCHKRYKIQKKIREHHRKVRKEAKKRGHKKPKKDPGIPSAAPFKEELLREAEQRKQRLEELKQKQKLNRQKEHEKKRKLEAKKNAAKITEKDGKVCESSGKSKAMAKKLPDKNSKKSFCRELNKVIEASDVVLEVLDARDPMGCRCPQLEQAVTCSGDKKLLLVLNKVDLVPKENLEKWLNYLNKEFPTVAFKSATLMKDKTMFTKRRARVDLSRTTECFGSKCLLRVLQEYVKTQNKAIQVGVVGFPNVGKSSIINSLKGVRACNVGLARGVTKSVQIVHVDKQTKMLDSPSIIADPTNSSLALALRSIIDTEKSDSAEVLEGADAILNHCNKQQVMIRYTMPDFRNTEEFLTLLAQKRGVLKKGGVPDVENIAKLLLCDWTGAKVSYHTQPPESPRPPPYLTEDKIAEMRDCFNLKKLEEENTTTVQAVKSPSPSSSIIFQSDGMTNGTIEEHKVIEEASEWENLETSKEEEEEEDFTESDDQDEDEEEEDVEEVTRKAKPGKRQTSPTNSEKQRAESEHSNSLSISLDKTADEDDAYDFNTDYV</sequence>
<keyword evidence="8" id="KW-0175">Coiled coil</keyword>
<feature type="domain" description="CP-type G" evidence="15">
    <location>
        <begin position="127"/>
        <end position="305"/>
    </location>
</feature>
<evidence type="ECO:0000256" key="6">
    <source>
        <dbReference type="ARBA" id="ARBA00022843"/>
    </source>
</evidence>
<evidence type="ECO:0000313" key="17">
    <source>
        <dbReference type="Proteomes" id="UP000053760"/>
    </source>
</evidence>
<dbReference type="Pfam" id="PF01926">
    <property type="entry name" value="MMR_HSR1"/>
    <property type="match status" value="1"/>
</dbReference>
<evidence type="ECO:0000256" key="12">
    <source>
        <dbReference type="ARBA" id="ARBA00079460"/>
    </source>
</evidence>
<dbReference type="InterPro" id="IPR006073">
    <property type="entry name" value="GTP-bd"/>
</dbReference>
<dbReference type="AlphaFoldDB" id="A0A091GJ22"/>
<dbReference type="Gene3D" id="3.40.50.300">
    <property type="entry name" value="P-loop containing nucleotide triphosphate hydrolases"/>
    <property type="match status" value="1"/>
</dbReference>
<dbReference type="InterPro" id="IPR014813">
    <property type="entry name" value="Gnl3_N_dom"/>
</dbReference>
<keyword evidence="9" id="KW-0342">GTP-binding</keyword>
<reference evidence="16 17" key="1">
    <citation type="submission" date="2014-04" db="EMBL/GenBank/DDBJ databases">
        <title>Genome evolution of avian class.</title>
        <authorList>
            <person name="Zhang G."/>
            <person name="Li C."/>
        </authorList>
    </citation>
    <scope>NUCLEOTIDE SEQUENCE [LARGE SCALE GENOMIC DNA]</scope>
    <source>
        <strain evidence="16">BGI_N303</strain>
    </source>
</reference>
<dbReference type="FunFam" id="3.40.50.300:FF:001106">
    <property type="entry name" value="Guanine nucleotide-binding protein-like 3"/>
    <property type="match status" value="1"/>
</dbReference>
<dbReference type="Proteomes" id="UP000053760">
    <property type="component" value="Unassembled WGS sequence"/>
</dbReference>
<dbReference type="PANTHER" id="PTHR11089">
    <property type="entry name" value="GTP-BINDING PROTEIN-RELATED"/>
    <property type="match status" value="1"/>
</dbReference>
<dbReference type="CDD" id="cd04178">
    <property type="entry name" value="Nucleostemin_like"/>
    <property type="match status" value="1"/>
</dbReference>
<dbReference type="GO" id="GO:0005730">
    <property type="term" value="C:nucleolus"/>
    <property type="evidence" value="ECO:0007669"/>
    <property type="project" value="UniProtKB-SubCell"/>
</dbReference>
<keyword evidence="17" id="KW-1185">Reference proteome</keyword>
<dbReference type="InterPro" id="IPR030378">
    <property type="entry name" value="G_CP_dom"/>
</dbReference>
<keyword evidence="10" id="KW-0539">Nucleus</keyword>
<evidence type="ECO:0000256" key="3">
    <source>
        <dbReference type="ARBA" id="ARBA00022499"/>
    </source>
</evidence>
<gene>
    <name evidence="16" type="ORF">N303_08653</name>
</gene>
<keyword evidence="4" id="KW-0597">Phosphoprotein</keyword>
<feature type="region of interest" description="Disordered" evidence="14">
    <location>
        <begin position="434"/>
        <end position="555"/>
    </location>
</feature>
<proteinExistence type="predicted"/>
<accession>A0A091GJ22</accession>
<evidence type="ECO:0000256" key="8">
    <source>
        <dbReference type="ARBA" id="ARBA00023054"/>
    </source>
</evidence>
<dbReference type="InterPro" id="IPR027417">
    <property type="entry name" value="P-loop_NTPase"/>
</dbReference>
<evidence type="ECO:0000256" key="7">
    <source>
        <dbReference type="ARBA" id="ARBA00022990"/>
    </source>
</evidence>
<evidence type="ECO:0000256" key="9">
    <source>
        <dbReference type="ARBA" id="ARBA00023134"/>
    </source>
</evidence>
<dbReference type="EMBL" id="KL448312">
    <property type="protein sequence ID" value="KFO82370.1"/>
    <property type="molecule type" value="Genomic_DNA"/>
</dbReference>
<name>A0A091GJ22_CUCCA</name>
<feature type="non-terminal residue" evidence="16">
    <location>
        <position position="555"/>
    </location>
</feature>
<feature type="region of interest" description="Disordered" evidence="14">
    <location>
        <begin position="1"/>
        <end position="91"/>
    </location>
</feature>
<dbReference type="Gene3D" id="1.10.1580.10">
    <property type="match status" value="1"/>
</dbReference>